<dbReference type="PANTHER" id="PTHR14911:SF13">
    <property type="entry name" value="TRNA (GUANINE(6)-N2)-METHYLTRANSFERASE THUMP3"/>
    <property type="match status" value="1"/>
</dbReference>
<protein>
    <submittedName>
        <fullName evidence="2">RNA methylase</fullName>
    </submittedName>
</protein>
<dbReference type="Proteomes" id="UP000215027">
    <property type="component" value="Chromosome I"/>
</dbReference>
<dbReference type="InterPro" id="IPR029063">
    <property type="entry name" value="SAM-dependent_MTases_sf"/>
</dbReference>
<dbReference type="SUPFAM" id="SSF53335">
    <property type="entry name" value="S-adenosyl-L-methionine-dependent methyltransferases"/>
    <property type="match status" value="1"/>
</dbReference>
<dbReference type="KEGG" id="pbf:CFX0092_A2573"/>
<organism evidence="2 3">
    <name type="scientific">Candidatus Promineifilum breve</name>
    <dbReference type="NCBI Taxonomy" id="1806508"/>
    <lineage>
        <taxon>Bacteria</taxon>
        <taxon>Bacillati</taxon>
        <taxon>Chloroflexota</taxon>
        <taxon>Ardenticatenia</taxon>
        <taxon>Candidatus Promineifilales</taxon>
        <taxon>Candidatus Promineifilaceae</taxon>
        <taxon>Candidatus Promineifilum</taxon>
    </lineage>
</organism>
<dbReference type="Pfam" id="PF01170">
    <property type="entry name" value="UPF0020"/>
    <property type="match status" value="1"/>
</dbReference>
<dbReference type="CDD" id="cd11715">
    <property type="entry name" value="THUMP_AdoMetMT"/>
    <property type="match status" value="1"/>
</dbReference>
<dbReference type="OrthoDB" id="9809404at2"/>
<sequence length="361" mass="41144">MTYYAQTMPGVEEIAWLEIRRRLKDAHFQRYLFAKEQNGIVVFDYPGAAADLLRLRTTEDVFMQIAYHDDLTRLRRDLKGIHELIASSESFGRAVNDYLRVRRFSAPPTYRVISRQYGKFEYSRKHLTETVWRSLKQRYPRWTPVADDAQIEVWANLLGSSLLIGMRLSDRTMRHRFERKIELPAALRPSVAAAMVFLTEPAADDVFLDPMAGSGTILYERMQAGPFARLLGGDIEPERVDAARKNVRGSRKKPGANAMQPDIRQWDARQLPLDAGSVDKVATNLPFGKQLRGAETPARLYPPVLAELQRVVRPGGRIVLLSSEYDLIKEEVRKLPRLTITTGYSVAVLGVWGRIYIIDVA</sequence>
<dbReference type="AlphaFoldDB" id="A0A160T2T4"/>
<dbReference type="EMBL" id="LN890655">
    <property type="protein sequence ID" value="CUS04451.2"/>
    <property type="molecule type" value="Genomic_DNA"/>
</dbReference>
<dbReference type="CDD" id="cd02440">
    <property type="entry name" value="AdoMet_MTases"/>
    <property type="match status" value="1"/>
</dbReference>
<keyword evidence="2" id="KW-0489">Methyltransferase</keyword>
<dbReference type="Gene3D" id="3.40.50.150">
    <property type="entry name" value="Vaccinia Virus protein VP39"/>
    <property type="match status" value="1"/>
</dbReference>
<dbReference type="GO" id="GO:0016423">
    <property type="term" value="F:tRNA (guanine) methyltransferase activity"/>
    <property type="evidence" value="ECO:0007669"/>
    <property type="project" value="TreeGrafter"/>
</dbReference>
<name>A0A160T2T4_9CHLR</name>
<accession>A0A160T2T4</accession>
<gene>
    <name evidence="2" type="ORF">CFX0092_A2573</name>
</gene>
<feature type="domain" description="Ribosomal RNA large subunit methyltransferase K/L-like methyltransferase" evidence="1">
    <location>
        <begin position="178"/>
        <end position="331"/>
    </location>
</feature>
<keyword evidence="3" id="KW-1185">Reference proteome</keyword>
<evidence type="ECO:0000313" key="2">
    <source>
        <dbReference type="EMBL" id="CUS04451.2"/>
    </source>
</evidence>
<dbReference type="RefSeq" id="WP_095043781.1">
    <property type="nucleotide sequence ID" value="NZ_LN890655.1"/>
</dbReference>
<dbReference type="PANTHER" id="PTHR14911">
    <property type="entry name" value="THUMP DOMAIN-CONTAINING"/>
    <property type="match status" value="1"/>
</dbReference>
<evidence type="ECO:0000259" key="1">
    <source>
        <dbReference type="Pfam" id="PF01170"/>
    </source>
</evidence>
<reference evidence="2" key="1">
    <citation type="submission" date="2016-01" db="EMBL/GenBank/DDBJ databases">
        <authorList>
            <person name="Mcilroy J.S."/>
            <person name="Karst M S."/>
            <person name="Albertsen M."/>
        </authorList>
    </citation>
    <scope>NUCLEOTIDE SEQUENCE</scope>
    <source>
        <strain evidence="2">Cfx-K</strain>
    </source>
</reference>
<dbReference type="GO" id="GO:0030488">
    <property type="term" value="P:tRNA methylation"/>
    <property type="evidence" value="ECO:0007669"/>
    <property type="project" value="TreeGrafter"/>
</dbReference>
<keyword evidence="2" id="KW-0808">Transferase</keyword>
<dbReference type="InterPro" id="IPR000241">
    <property type="entry name" value="RlmKL-like_Mtase"/>
</dbReference>
<proteinExistence type="predicted"/>
<evidence type="ECO:0000313" key="3">
    <source>
        <dbReference type="Proteomes" id="UP000215027"/>
    </source>
</evidence>